<feature type="transmembrane region" description="Helical" evidence="1">
    <location>
        <begin position="21"/>
        <end position="43"/>
    </location>
</feature>
<keyword evidence="1" id="KW-0812">Transmembrane</keyword>
<gene>
    <name evidence="2" type="primary">85</name>
    <name evidence="2" type="ORF">SEA_LILBEANIE_85</name>
</gene>
<dbReference type="GeneID" id="63027197"/>
<keyword evidence="1" id="KW-0472">Membrane</keyword>
<name>A0A7T1KSG3_9CAUD</name>
<evidence type="ECO:0000313" key="3">
    <source>
        <dbReference type="Proteomes" id="UP000594820"/>
    </source>
</evidence>
<dbReference type="RefSeq" id="YP_010002646.1">
    <property type="nucleotide sequence ID" value="NC_053246.1"/>
</dbReference>
<sequence>MTRPRARLPHLRATLHVIDRLIWTALWVGGLVVLLYGLLLAILGRAPEAATLISLAFVIFAIGTIGL</sequence>
<evidence type="ECO:0000256" key="1">
    <source>
        <dbReference type="SAM" id="Phobius"/>
    </source>
</evidence>
<feature type="transmembrane region" description="Helical" evidence="1">
    <location>
        <begin position="49"/>
        <end position="66"/>
    </location>
</feature>
<keyword evidence="3" id="KW-1185">Reference proteome</keyword>
<dbReference type="Proteomes" id="UP000594820">
    <property type="component" value="Segment"/>
</dbReference>
<organism evidence="2 3">
    <name type="scientific">Gordonia phage Lilbeanie</name>
    <dbReference type="NCBI Taxonomy" id="2794947"/>
    <lineage>
        <taxon>Viruses</taxon>
        <taxon>Duplodnaviria</taxon>
        <taxon>Heunggongvirae</taxon>
        <taxon>Uroviricota</taxon>
        <taxon>Caudoviricetes</taxon>
        <taxon>Stackebrandtviridae</taxon>
        <taxon>Lilbeanievirus</taxon>
        <taxon>Lilbeanievirus lilbeanie</taxon>
    </lineage>
</organism>
<dbReference type="KEGG" id="vg:63027197"/>
<reference evidence="2 3" key="1">
    <citation type="submission" date="2020-12" db="EMBL/GenBank/DDBJ databases">
        <authorList>
            <person name="Mahalingham V.A."/>
            <person name="Abad L.A."/>
            <person name="Dennis E.A."/>
            <person name="Alston T.C."/>
            <person name="Buckley J.R."/>
            <person name="Cao N.T."/>
            <person name="Cole K.B."/>
            <person name="Davis H.C."/>
            <person name="Fisher D.E."/>
            <person name="Jennings A.R."/>
            <person name="Litwin A.R."/>
            <person name="McCartney J.B."/>
            <person name="Mitchell K.E."/>
            <person name="Nasser J.B."/>
            <person name="Paudel P."/>
            <person name="Richoux S.A."/>
            <person name="Sisung K.L."/>
            <person name="Smith M.L."/>
            <person name="Sonnier C.R."/>
            <person name="Underwood K.G."/>
            <person name="Hunter C.W."/>
            <person name="Gottschalck B.A."/>
            <person name="Wiggina Z.F."/>
            <person name="Spears T.J."/>
            <person name="Hancock A.M."/>
            <person name="Gissendanner C.R."/>
            <person name="Findley A.M."/>
            <person name="Garlena R.A."/>
            <person name="Russell D.A."/>
            <person name="Jacobs-Sera D."/>
            <person name="Hatfull G.F."/>
        </authorList>
    </citation>
    <scope>NUCLEOTIDE SEQUENCE [LARGE SCALE GENOMIC DNA]</scope>
</reference>
<accession>A0A7T1KSG3</accession>
<evidence type="ECO:0000313" key="2">
    <source>
        <dbReference type="EMBL" id="QPO17163.1"/>
    </source>
</evidence>
<proteinExistence type="predicted"/>
<keyword evidence="1" id="KW-1133">Transmembrane helix</keyword>
<protein>
    <submittedName>
        <fullName evidence="2">Membrane protein</fullName>
    </submittedName>
</protein>
<dbReference type="EMBL" id="MW314850">
    <property type="protein sequence ID" value="QPO17163.1"/>
    <property type="molecule type" value="Genomic_DNA"/>
</dbReference>